<dbReference type="GO" id="GO:0005576">
    <property type="term" value="C:extracellular region"/>
    <property type="evidence" value="ECO:0007669"/>
    <property type="project" value="TreeGrafter"/>
</dbReference>
<evidence type="ECO:0000256" key="1">
    <source>
        <dbReference type="SAM" id="MobiDB-lite"/>
    </source>
</evidence>
<dbReference type="EMBL" id="UOEF01000294">
    <property type="protein sequence ID" value="VAV99925.1"/>
    <property type="molecule type" value="Genomic_DNA"/>
</dbReference>
<protein>
    <recommendedName>
        <fullName evidence="3">Lysozyme inhibitor LprI N-terminal domain-containing protein</fullName>
    </recommendedName>
</protein>
<gene>
    <name evidence="2" type="ORF">MNBD_ALPHA04-581</name>
</gene>
<organism evidence="2">
    <name type="scientific">hydrothermal vent metagenome</name>
    <dbReference type="NCBI Taxonomy" id="652676"/>
    <lineage>
        <taxon>unclassified sequences</taxon>
        <taxon>metagenomes</taxon>
        <taxon>ecological metagenomes</taxon>
    </lineage>
</organism>
<dbReference type="PANTHER" id="PTHR37549:SF1">
    <property type="entry name" value="LIPOPROTEIN LPRI"/>
    <property type="match status" value="1"/>
</dbReference>
<sequence>MISAKRCRGPRLTPPAGKLASVLAMAGLVMAVGTGVQAQTVDCTIPSGPVARVICADPDLIELDLDMGDAFRELIRSVPRDMRPSILRTQRDWLIQRNSCLGLGDVGECLRAEMELRITDLSQRLAGSVGVDAPFARVGPTTEPTAEPQGPREAVEQTPLPDSFGPAGNQKVISGPVPPRIGGATPPARLPATPPAPPPPAAGDDETAPPESSAPLDDADAAAIAKFMSAGIWRAEIASGVRPGTIYMFHSNGLLLTADCVEAYRIGSWRVEGSGLRLEDGSGRKMTAEIVDRGSGYVRLKLTGARKNRVLDLVFRPARGPFACTS</sequence>
<dbReference type="PANTHER" id="PTHR37549">
    <property type="entry name" value="LIPOPROTEIN LPRI"/>
    <property type="match status" value="1"/>
</dbReference>
<dbReference type="AlphaFoldDB" id="A0A3B0SYT2"/>
<feature type="region of interest" description="Disordered" evidence="1">
    <location>
        <begin position="134"/>
        <end position="216"/>
    </location>
</feature>
<evidence type="ECO:0000313" key="2">
    <source>
        <dbReference type="EMBL" id="VAV99925.1"/>
    </source>
</evidence>
<name>A0A3B0SYT2_9ZZZZ</name>
<evidence type="ECO:0008006" key="3">
    <source>
        <dbReference type="Google" id="ProtNLM"/>
    </source>
</evidence>
<proteinExistence type="predicted"/>
<reference evidence="2" key="1">
    <citation type="submission" date="2018-06" db="EMBL/GenBank/DDBJ databases">
        <authorList>
            <person name="Zhirakovskaya E."/>
        </authorList>
    </citation>
    <scope>NUCLEOTIDE SEQUENCE</scope>
</reference>
<feature type="compositionally biased region" description="Pro residues" evidence="1">
    <location>
        <begin position="188"/>
        <end position="201"/>
    </location>
</feature>
<accession>A0A3B0SYT2</accession>
<dbReference type="InterPro" id="IPR052755">
    <property type="entry name" value="Lysozyme_Inhibitor_LprI"/>
</dbReference>